<dbReference type="RefSeq" id="WP_213656664.1">
    <property type="nucleotide sequence ID" value="NZ_BOSL01000026.1"/>
</dbReference>
<reference evidence="1 2" key="1">
    <citation type="submission" date="2021-03" db="EMBL/GenBank/DDBJ databases">
        <title>Antimicrobial resistance genes in bacteria isolated from Japanese honey, and their potential for conferring macrolide and lincosamide resistance in the American foulbrood pathogen Paenibacillus larvae.</title>
        <authorList>
            <person name="Okamoto M."/>
            <person name="Kumagai M."/>
            <person name="Kanamori H."/>
            <person name="Takamatsu D."/>
        </authorList>
    </citation>
    <scope>NUCLEOTIDE SEQUENCE [LARGE SCALE GENOMIC DNA]</scope>
    <source>
        <strain evidence="1 2">J42TS3</strain>
    </source>
</reference>
<gene>
    <name evidence="1" type="ORF">J42TS3_49480</name>
</gene>
<organism evidence="1 2">
    <name type="scientific">Paenibacillus vini</name>
    <dbReference type="NCBI Taxonomy" id="1476024"/>
    <lineage>
        <taxon>Bacteria</taxon>
        <taxon>Bacillati</taxon>
        <taxon>Bacillota</taxon>
        <taxon>Bacilli</taxon>
        <taxon>Bacillales</taxon>
        <taxon>Paenibacillaceae</taxon>
        <taxon>Paenibacillus</taxon>
    </lineage>
</organism>
<proteinExistence type="predicted"/>
<accession>A0ABQ4MIU8</accession>
<dbReference type="Proteomes" id="UP000679992">
    <property type="component" value="Unassembled WGS sequence"/>
</dbReference>
<evidence type="ECO:0000313" key="1">
    <source>
        <dbReference type="EMBL" id="GIP55913.1"/>
    </source>
</evidence>
<evidence type="ECO:0000313" key="2">
    <source>
        <dbReference type="Proteomes" id="UP000679992"/>
    </source>
</evidence>
<keyword evidence="2" id="KW-1185">Reference proteome</keyword>
<protein>
    <submittedName>
        <fullName evidence="1">Uncharacterized protein</fullName>
    </submittedName>
</protein>
<name>A0ABQ4MIU8_9BACL</name>
<dbReference type="EMBL" id="BOSL01000026">
    <property type="protein sequence ID" value="GIP55913.1"/>
    <property type="molecule type" value="Genomic_DNA"/>
</dbReference>
<comment type="caution">
    <text evidence="1">The sequence shown here is derived from an EMBL/GenBank/DDBJ whole genome shotgun (WGS) entry which is preliminary data.</text>
</comment>
<sequence>MNTPQRKKARDDFKALFALSRVAGENKNGYFIFKSLVHMQEYERILREMESRNERLSQQSNPEA</sequence>